<sequence length="49" mass="5791">MYKACWRKSTLECRETYFKNMKMGLLGGAFDWYLDEPHSLRPCQAHCSS</sequence>
<organism evidence="1">
    <name type="scientific">Anguilla anguilla</name>
    <name type="common">European freshwater eel</name>
    <name type="synonym">Muraena anguilla</name>
    <dbReference type="NCBI Taxonomy" id="7936"/>
    <lineage>
        <taxon>Eukaryota</taxon>
        <taxon>Metazoa</taxon>
        <taxon>Chordata</taxon>
        <taxon>Craniata</taxon>
        <taxon>Vertebrata</taxon>
        <taxon>Euteleostomi</taxon>
        <taxon>Actinopterygii</taxon>
        <taxon>Neopterygii</taxon>
        <taxon>Teleostei</taxon>
        <taxon>Anguilliformes</taxon>
        <taxon>Anguillidae</taxon>
        <taxon>Anguilla</taxon>
    </lineage>
</organism>
<evidence type="ECO:0000313" key="1">
    <source>
        <dbReference type="EMBL" id="JAH19169.1"/>
    </source>
</evidence>
<reference evidence="1" key="1">
    <citation type="submission" date="2014-11" db="EMBL/GenBank/DDBJ databases">
        <authorList>
            <person name="Amaro Gonzalez C."/>
        </authorList>
    </citation>
    <scope>NUCLEOTIDE SEQUENCE</scope>
</reference>
<protein>
    <submittedName>
        <fullName evidence="1">Uncharacterized protein</fullName>
    </submittedName>
</protein>
<name>A0A0E9QQQ4_ANGAN</name>
<dbReference type="AlphaFoldDB" id="A0A0E9QQQ4"/>
<proteinExistence type="predicted"/>
<dbReference type="EMBL" id="GBXM01089408">
    <property type="protein sequence ID" value="JAH19169.1"/>
    <property type="molecule type" value="Transcribed_RNA"/>
</dbReference>
<accession>A0A0E9QQQ4</accession>
<reference evidence="1" key="2">
    <citation type="journal article" date="2015" name="Fish Shellfish Immunol.">
        <title>Early steps in the European eel (Anguilla anguilla)-Vibrio vulnificus interaction in the gills: Role of the RtxA13 toxin.</title>
        <authorList>
            <person name="Callol A."/>
            <person name="Pajuelo D."/>
            <person name="Ebbesson L."/>
            <person name="Teles M."/>
            <person name="MacKenzie S."/>
            <person name="Amaro C."/>
        </authorList>
    </citation>
    <scope>NUCLEOTIDE SEQUENCE</scope>
</reference>